<dbReference type="AlphaFoldDB" id="A0A1G2T8K1"/>
<organism evidence="2 3">
    <name type="scientific">Candidatus Zambryskibacteria bacterium RIFCSPHIGHO2_02_38_10.5</name>
    <dbReference type="NCBI Taxonomy" id="1802742"/>
    <lineage>
        <taxon>Bacteria</taxon>
        <taxon>Candidatus Zambryskiibacteriota</taxon>
    </lineage>
</organism>
<evidence type="ECO:0000313" key="2">
    <source>
        <dbReference type="EMBL" id="OHA93604.1"/>
    </source>
</evidence>
<sequence length="426" mass="49263">MKKHVIMATYDGIGTHYSGVGTIAKNIVSFLTDISNSLDMKVSIAYINVDKTSAVFNKDCFEAANNLVNKTGGQMVPLCNSTKGQSEWDMWRSFNEWNFSCVSLVTTLNLLLKEDEDNVIILNDTPFLFFAKYRDLVTVKNLKCFYFPLSTGKNHAFGDEEWRNNRIRVEKKCFELIELEKDSKVISLGKKFAERMHEDYGLNFHEKDYLQNGLCFEKYKDFLDEKFNNKDLLKFGIDISEDKKIIFAWGRCSIAKGFKELAQAWVLAYISLPDHFLVLQIPNNSGENEYFQEVKNILSDIPRVIIIDDFNPNIWKTILRNQNTDVVCIPSLMDPFPHTSIEAKLLSKDMNYITLISDVDGAVDAFEKDECIYVNPRDSAEFSKKIIEAVNLEYSKRKEIIDRSDKTIEKFNFPEIMLRFIKDNLN</sequence>
<dbReference type="Proteomes" id="UP000179264">
    <property type="component" value="Unassembled WGS sequence"/>
</dbReference>
<dbReference type="SUPFAM" id="SSF53756">
    <property type="entry name" value="UDP-Glycosyltransferase/glycogen phosphorylase"/>
    <property type="match status" value="1"/>
</dbReference>
<evidence type="ECO:0000313" key="3">
    <source>
        <dbReference type="Proteomes" id="UP000179264"/>
    </source>
</evidence>
<gene>
    <name evidence="2" type="ORF">A2W58_01610</name>
</gene>
<dbReference type="Pfam" id="PF00534">
    <property type="entry name" value="Glycos_transf_1"/>
    <property type="match status" value="1"/>
</dbReference>
<feature type="domain" description="Glycosyl transferase family 1" evidence="1">
    <location>
        <begin position="232"/>
        <end position="404"/>
    </location>
</feature>
<reference evidence="2 3" key="1">
    <citation type="journal article" date="2016" name="Nat. Commun.">
        <title>Thousands of microbial genomes shed light on interconnected biogeochemical processes in an aquifer system.</title>
        <authorList>
            <person name="Anantharaman K."/>
            <person name="Brown C.T."/>
            <person name="Hug L.A."/>
            <person name="Sharon I."/>
            <person name="Castelle C.J."/>
            <person name="Probst A.J."/>
            <person name="Thomas B.C."/>
            <person name="Singh A."/>
            <person name="Wilkins M.J."/>
            <person name="Karaoz U."/>
            <person name="Brodie E.L."/>
            <person name="Williams K.H."/>
            <person name="Hubbard S.S."/>
            <person name="Banfield J.F."/>
        </authorList>
    </citation>
    <scope>NUCLEOTIDE SEQUENCE [LARGE SCALE GENOMIC DNA]</scope>
</reference>
<dbReference type="GO" id="GO:0016757">
    <property type="term" value="F:glycosyltransferase activity"/>
    <property type="evidence" value="ECO:0007669"/>
    <property type="project" value="InterPro"/>
</dbReference>
<protein>
    <recommendedName>
        <fullName evidence="1">Glycosyl transferase family 1 domain-containing protein</fullName>
    </recommendedName>
</protein>
<dbReference type="EMBL" id="MHVL01000016">
    <property type="protein sequence ID" value="OHA93604.1"/>
    <property type="molecule type" value="Genomic_DNA"/>
</dbReference>
<evidence type="ECO:0000259" key="1">
    <source>
        <dbReference type="Pfam" id="PF00534"/>
    </source>
</evidence>
<name>A0A1G2T8K1_9BACT</name>
<dbReference type="Gene3D" id="3.40.50.2000">
    <property type="entry name" value="Glycogen Phosphorylase B"/>
    <property type="match status" value="1"/>
</dbReference>
<comment type="caution">
    <text evidence="2">The sequence shown here is derived from an EMBL/GenBank/DDBJ whole genome shotgun (WGS) entry which is preliminary data.</text>
</comment>
<accession>A0A1G2T8K1</accession>
<dbReference type="CDD" id="cd01635">
    <property type="entry name" value="Glycosyltransferase_GTB-type"/>
    <property type="match status" value="1"/>
</dbReference>
<proteinExistence type="predicted"/>
<dbReference type="InterPro" id="IPR001296">
    <property type="entry name" value="Glyco_trans_1"/>
</dbReference>